<organism evidence="1 2">
    <name type="scientific">Dermatophagoides pteronyssinus</name>
    <name type="common">European house dust mite</name>
    <dbReference type="NCBI Taxonomy" id="6956"/>
    <lineage>
        <taxon>Eukaryota</taxon>
        <taxon>Metazoa</taxon>
        <taxon>Ecdysozoa</taxon>
        <taxon>Arthropoda</taxon>
        <taxon>Chelicerata</taxon>
        <taxon>Arachnida</taxon>
        <taxon>Acari</taxon>
        <taxon>Acariformes</taxon>
        <taxon>Sarcoptiformes</taxon>
        <taxon>Astigmata</taxon>
        <taxon>Psoroptidia</taxon>
        <taxon>Analgoidea</taxon>
        <taxon>Pyroglyphidae</taxon>
        <taxon>Dermatophagoidinae</taxon>
        <taxon>Dermatophagoides</taxon>
    </lineage>
</organism>
<evidence type="ECO:0000313" key="2">
    <source>
        <dbReference type="Proteomes" id="UP000887458"/>
    </source>
</evidence>
<proteinExistence type="predicted"/>
<comment type="caution">
    <text evidence="1">The sequence shown here is derived from an EMBL/GenBank/DDBJ whole genome shotgun (WGS) entry which is preliminary data.</text>
</comment>
<protein>
    <submittedName>
        <fullName evidence="1">Uncharacterized protein</fullName>
    </submittedName>
</protein>
<gene>
    <name evidence="1" type="ORF">DERP_010621</name>
</gene>
<sequence>MIRTFNPDLDQNLMNVFYLLIVYDEFHLLLYLQNLIYVVYHRPSDVLRCGGDDCVLILSSKFLNGGIFCKYFSGIIFERVGPGECAINQHHYQQRKKYAN</sequence>
<reference evidence="1 2" key="2">
    <citation type="journal article" date="2022" name="Mol. Biol. Evol.">
        <title>Comparative Genomics Reveals Insights into the Divergent Evolution of Astigmatic Mites and Household Pest Adaptations.</title>
        <authorList>
            <person name="Xiong Q."/>
            <person name="Wan A.T."/>
            <person name="Liu X."/>
            <person name="Fung C.S."/>
            <person name="Xiao X."/>
            <person name="Malainual N."/>
            <person name="Hou J."/>
            <person name="Wang L."/>
            <person name="Wang M."/>
            <person name="Yang K.Y."/>
            <person name="Cui Y."/>
            <person name="Leung E.L."/>
            <person name="Nong W."/>
            <person name="Shin S.K."/>
            <person name="Au S.W."/>
            <person name="Jeong K.Y."/>
            <person name="Chew F.T."/>
            <person name="Hui J.H."/>
            <person name="Leung T.F."/>
            <person name="Tungtrongchitr A."/>
            <person name="Zhong N."/>
            <person name="Liu Z."/>
            <person name="Tsui S.K."/>
        </authorList>
    </citation>
    <scope>NUCLEOTIDE SEQUENCE [LARGE SCALE GENOMIC DNA]</scope>
    <source>
        <strain evidence="1">Derp</strain>
    </source>
</reference>
<evidence type="ECO:0000313" key="1">
    <source>
        <dbReference type="EMBL" id="KAH9419409.1"/>
    </source>
</evidence>
<name>A0ABQ8J9Z9_DERPT</name>
<dbReference type="Proteomes" id="UP000887458">
    <property type="component" value="Unassembled WGS sequence"/>
</dbReference>
<keyword evidence="2" id="KW-1185">Reference proteome</keyword>
<dbReference type="EMBL" id="NJHN03000059">
    <property type="protein sequence ID" value="KAH9419409.1"/>
    <property type="molecule type" value="Genomic_DNA"/>
</dbReference>
<reference evidence="1 2" key="1">
    <citation type="journal article" date="2018" name="J. Allergy Clin. Immunol.">
        <title>High-quality assembly of Dermatophagoides pteronyssinus genome and transcriptome reveals a wide range of novel allergens.</title>
        <authorList>
            <person name="Liu X.Y."/>
            <person name="Yang K.Y."/>
            <person name="Wang M.Q."/>
            <person name="Kwok J.S."/>
            <person name="Zeng X."/>
            <person name="Yang Z."/>
            <person name="Xiao X.J."/>
            <person name="Lau C.P."/>
            <person name="Li Y."/>
            <person name="Huang Z.M."/>
            <person name="Ba J.G."/>
            <person name="Yim A.K."/>
            <person name="Ouyang C.Y."/>
            <person name="Ngai S.M."/>
            <person name="Chan T.F."/>
            <person name="Leung E.L."/>
            <person name="Liu L."/>
            <person name="Liu Z.G."/>
            <person name="Tsui S.K."/>
        </authorList>
    </citation>
    <scope>NUCLEOTIDE SEQUENCE [LARGE SCALE GENOMIC DNA]</scope>
    <source>
        <strain evidence="1">Derp</strain>
    </source>
</reference>
<accession>A0ABQ8J9Z9</accession>